<organism evidence="2 3">
    <name type="scientific">Salana multivorans</name>
    <dbReference type="NCBI Taxonomy" id="120377"/>
    <lineage>
        <taxon>Bacteria</taxon>
        <taxon>Bacillati</taxon>
        <taxon>Actinomycetota</taxon>
        <taxon>Actinomycetes</taxon>
        <taxon>Micrococcales</taxon>
        <taxon>Beutenbergiaceae</taxon>
        <taxon>Salana</taxon>
    </lineage>
</organism>
<accession>A0A3N2D6W5</accession>
<evidence type="ECO:0000256" key="1">
    <source>
        <dbReference type="SAM" id="Phobius"/>
    </source>
</evidence>
<comment type="caution">
    <text evidence="2">The sequence shown here is derived from an EMBL/GenBank/DDBJ whole genome shotgun (WGS) entry which is preliminary data.</text>
</comment>
<keyword evidence="1" id="KW-0812">Transmembrane</keyword>
<proteinExistence type="predicted"/>
<evidence type="ECO:0000313" key="2">
    <source>
        <dbReference type="EMBL" id="ROR95526.1"/>
    </source>
</evidence>
<reference evidence="2 3" key="1">
    <citation type="submission" date="2018-11" db="EMBL/GenBank/DDBJ databases">
        <title>Sequencing the genomes of 1000 actinobacteria strains.</title>
        <authorList>
            <person name="Klenk H.-P."/>
        </authorList>
    </citation>
    <scope>NUCLEOTIDE SEQUENCE [LARGE SCALE GENOMIC DNA]</scope>
    <source>
        <strain evidence="2 3">DSM 13521</strain>
    </source>
</reference>
<evidence type="ECO:0000313" key="3">
    <source>
        <dbReference type="Proteomes" id="UP000275356"/>
    </source>
</evidence>
<sequence length="95" mass="9768">MTNPNSPRHAATSTQGKYPWRAVVRTVFEVAIAAAVIAPLVIGAAGITGPAVAGFLAVTAAITRVMALPQVNVFLRKYAPWLADAPASALEVGDA</sequence>
<feature type="transmembrane region" description="Helical" evidence="1">
    <location>
        <begin position="53"/>
        <end position="75"/>
    </location>
</feature>
<feature type="transmembrane region" description="Helical" evidence="1">
    <location>
        <begin position="27"/>
        <end position="47"/>
    </location>
</feature>
<dbReference type="OrthoDB" id="4953086at2"/>
<keyword evidence="3" id="KW-1185">Reference proteome</keyword>
<dbReference type="EMBL" id="RKHQ01000001">
    <property type="protein sequence ID" value="ROR95526.1"/>
    <property type="molecule type" value="Genomic_DNA"/>
</dbReference>
<gene>
    <name evidence="2" type="ORF">EDD28_0082</name>
</gene>
<dbReference type="AlphaFoldDB" id="A0A3N2D6W5"/>
<protein>
    <submittedName>
        <fullName evidence="2">Uncharacterized protein</fullName>
    </submittedName>
</protein>
<name>A0A3N2D6W5_9MICO</name>
<keyword evidence="1" id="KW-0472">Membrane</keyword>
<keyword evidence="1" id="KW-1133">Transmembrane helix</keyword>
<dbReference type="RefSeq" id="WP_123737838.1">
    <property type="nucleotide sequence ID" value="NZ_RKHQ01000001.1"/>
</dbReference>
<dbReference type="Proteomes" id="UP000275356">
    <property type="component" value="Unassembled WGS sequence"/>
</dbReference>